<gene>
    <name evidence="6" type="ORF">LA374_00110</name>
</gene>
<evidence type="ECO:0000256" key="1">
    <source>
        <dbReference type="ARBA" id="ARBA00004561"/>
    </source>
</evidence>
<dbReference type="PANTHER" id="PTHR33420">
    <property type="entry name" value="FIMBRIAL SUBUNIT ELFA-RELATED"/>
    <property type="match status" value="1"/>
</dbReference>
<dbReference type="SUPFAM" id="SSF49401">
    <property type="entry name" value="Bacterial adhesins"/>
    <property type="match status" value="1"/>
</dbReference>
<protein>
    <submittedName>
        <fullName evidence="6">Type 1 fimbrial protein</fullName>
    </submittedName>
</protein>
<organism evidence="6 7">
    <name type="scientific">Aeromonas schubertii</name>
    <dbReference type="NCBI Taxonomy" id="652"/>
    <lineage>
        <taxon>Bacteria</taxon>
        <taxon>Pseudomonadati</taxon>
        <taxon>Pseudomonadota</taxon>
        <taxon>Gammaproteobacteria</taxon>
        <taxon>Aeromonadales</taxon>
        <taxon>Aeromonadaceae</taxon>
        <taxon>Aeromonas</taxon>
    </lineage>
</organism>
<dbReference type="RefSeq" id="WP_224161695.1">
    <property type="nucleotide sequence ID" value="NZ_JAIRBT010000001.1"/>
</dbReference>
<dbReference type="InterPro" id="IPR050263">
    <property type="entry name" value="Bact_Fimbrial_Adh_Pro"/>
</dbReference>
<keyword evidence="7" id="KW-1185">Reference proteome</keyword>
<comment type="subcellular location">
    <subcellularLocation>
        <location evidence="1">Fimbrium</location>
    </subcellularLocation>
</comment>
<evidence type="ECO:0000256" key="4">
    <source>
        <dbReference type="ARBA" id="ARBA00023263"/>
    </source>
</evidence>
<evidence type="ECO:0000256" key="2">
    <source>
        <dbReference type="ARBA" id="ARBA00006671"/>
    </source>
</evidence>
<dbReference type="InterPro" id="IPR000259">
    <property type="entry name" value="Adhesion_dom_fimbrial"/>
</dbReference>
<comment type="similarity">
    <text evidence="2">Belongs to the fimbrial protein family.</text>
</comment>
<dbReference type="Gene3D" id="2.60.40.1090">
    <property type="entry name" value="Fimbrial-type adhesion domain"/>
    <property type="match status" value="1"/>
</dbReference>
<proteinExistence type="inferred from homology"/>
<reference evidence="6 7" key="1">
    <citation type="submission" date="2021-09" db="EMBL/GenBank/DDBJ databases">
        <title>Aeromonas schubertii isolated from Asian sea bass.</title>
        <authorList>
            <person name="Pinpimai K."/>
        </authorList>
    </citation>
    <scope>NUCLEOTIDE SEQUENCE [LARGE SCALE GENOMIC DNA]</scope>
    <source>
        <strain evidence="6 7">CHULA2021a</strain>
    </source>
</reference>
<evidence type="ECO:0000259" key="5">
    <source>
        <dbReference type="Pfam" id="PF00419"/>
    </source>
</evidence>
<dbReference type="Pfam" id="PF00419">
    <property type="entry name" value="Fimbrial"/>
    <property type="match status" value="1"/>
</dbReference>
<dbReference type="InterPro" id="IPR036937">
    <property type="entry name" value="Adhesion_dom_fimbrial_sf"/>
</dbReference>
<keyword evidence="4" id="KW-0281">Fimbrium</keyword>
<dbReference type="EMBL" id="JAIRBT010000001">
    <property type="protein sequence ID" value="MBZ6064621.1"/>
    <property type="molecule type" value="Genomic_DNA"/>
</dbReference>
<sequence>MRIFWIGLVLLPVAVMAMSGRSDDLELLGNEVRLHGRIIDQPCTIAPDSLDQTVDMGVVDVRELYANGGGAYIPFTIRLDNCKPGIFKAARVTFSGKEDGVMSGALGFTQGSAAGAGLRLYDDRQGKIELGQPTHGYTLSGGSENELLFSARVEGHPDAIINRTITPGSYGAVANFVVAYE</sequence>
<keyword evidence="3" id="KW-0732">Signal</keyword>
<dbReference type="PANTHER" id="PTHR33420:SF3">
    <property type="entry name" value="FIMBRIAL SUBUNIT ELFA"/>
    <property type="match status" value="1"/>
</dbReference>
<dbReference type="Proteomes" id="UP000774958">
    <property type="component" value="Unassembled WGS sequence"/>
</dbReference>
<comment type="caution">
    <text evidence="6">The sequence shown here is derived from an EMBL/GenBank/DDBJ whole genome shotgun (WGS) entry which is preliminary data.</text>
</comment>
<dbReference type="InterPro" id="IPR008966">
    <property type="entry name" value="Adhesion_dom_sf"/>
</dbReference>
<feature type="domain" description="Fimbrial-type adhesion" evidence="5">
    <location>
        <begin position="34"/>
        <end position="180"/>
    </location>
</feature>
<evidence type="ECO:0000313" key="7">
    <source>
        <dbReference type="Proteomes" id="UP000774958"/>
    </source>
</evidence>
<evidence type="ECO:0000256" key="3">
    <source>
        <dbReference type="ARBA" id="ARBA00022729"/>
    </source>
</evidence>
<accession>A0ABS7V6A6</accession>
<name>A0ABS7V6A6_9GAMM</name>
<evidence type="ECO:0000313" key="6">
    <source>
        <dbReference type="EMBL" id="MBZ6064621.1"/>
    </source>
</evidence>